<keyword evidence="6" id="KW-0813">Transport</keyword>
<name>A0ABU2VSV9_9ACTN</name>
<proteinExistence type="inferred from homology"/>
<dbReference type="EMBL" id="JAVREZ010000390">
    <property type="protein sequence ID" value="MDT0488666.1"/>
    <property type="molecule type" value="Genomic_DNA"/>
</dbReference>
<comment type="similarity">
    <text evidence="2 6">Belongs to the ABC-3 integral membrane protein family.</text>
</comment>
<gene>
    <name evidence="8" type="ORF">RNB18_52450</name>
</gene>
<dbReference type="RefSeq" id="WP_311721111.1">
    <property type="nucleotide sequence ID" value="NZ_JAVREZ010000390.1"/>
</dbReference>
<feature type="non-terminal residue" evidence="8">
    <location>
        <position position="1"/>
    </location>
</feature>
<keyword evidence="5 7" id="KW-0472">Membrane</keyword>
<evidence type="ECO:0000256" key="4">
    <source>
        <dbReference type="ARBA" id="ARBA00022989"/>
    </source>
</evidence>
<keyword evidence="9" id="KW-1185">Reference proteome</keyword>
<keyword evidence="4 7" id="KW-1133">Transmembrane helix</keyword>
<dbReference type="PANTHER" id="PTHR30477">
    <property type="entry name" value="ABC-TRANSPORTER METAL-BINDING PROTEIN"/>
    <property type="match status" value="1"/>
</dbReference>
<feature type="transmembrane region" description="Helical" evidence="7">
    <location>
        <begin position="111"/>
        <end position="128"/>
    </location>
</feature>
<evidence type="ECO:0000256" key="2">
    <source>
        <dbReference type="ARBA" id="ARBA00008034"/>
    </source>
</evidence>
<evidence type="ECO:0000313" key="9">
    <source>
        <dbReference type="Proteomes" id="UP001183824"/>
    </source>
</evidence>
<accession>A0ABU2VSV9</accession>
<evidence type="ECO:0000256" key="3">
    <source>
        <dbReference type="ARBA" id="ARBA00022692"/>
    </source>
</evidence>
<evidence type="ECO:0000313" key="8">
    <source>
        <dbReference type="EMBL" id="MDT0488666.1"/>
    </source>
</evidence>
<protein>
    <submittedName>
        <fullName evidence="8">Metal ABC transporter permease</fullName>
    </submittedName>
</protein>
<evidence type="ECO:0000256" key="5">
    <source>
        <dbReference type="ARBA" id="ARBA00023136"/>
    </source>
</evidence>
<dbReference type="SUPFAM" id="SSF81345">
    <property type="entry name" value="ABC transporter involved in vitamin B12 uptake, BtuC"/>
    <property type="match status" value="1"/>
</dbReference>
<dbReference type="Pfam" id="PF00950">
    <property type="entry name" value="ABC-3"/>
    <property type="match status" value="1"/>
</dbReference>
<dbReference type="InterPro" id="IPR001626">
    <property type="entry name" value="ABC_TroCD"/>
</dbReference>
<keyword evidence="3 6" id="KW-0812">Transmembrane</keyword>
<dbReference type="InterPro" id="IPR037294">
    <property type="entry name" value="ABC_BtuC-like"/>
</dbReference>
<dbReference type="Proteomes" id="UP001183824">
    <property type="component" value="Unassembled WGS sequence"/>
</dbReference>
<comment type="caution">
    <text evidence="8">The sequence shown here is derived from an EMBL/GenBank/DDBJ whole genome shotgun (WGS) entry which is preliminary data.</text>
</comment>
<sequence>TAPAIGTYLVQRRQAIMGDGSGHVAMTGVALGFLLNTRPVWMATAVAVLGSVGMELIGARGRPSGVVALARLFYGGMAGGVTTNNLAPGRSTANLNTDRSGSLTTVSPEDLTAVVVLAVLVHAVTLGLRRQLFAVCQDEEVARV</sequence>
<reference evidence="9" key="1">
    <citation type="submission" date="2023-07" db="EMBL/GenBank/DDBJ databases">
        <title>30 novel species of actinomycetes from the DSMZ collection.</title>
        <authorList>
            <person name="Nouioui I."/>
        </authorList>
    </citation>
    <scope>NUCLEOTIDE SEQUENCE [LARGE SCALE GENOMIC DNA]</scope>
    <source>
        <strain evidence="9">DSM 41640</strain>
    </source>
</reference>
<dbReference type="PANTHER" id="PTHR30477:SF0">
    <property type="entry name" value="METAL TRANSPORT SYSTEM MEMBRANE PROTEIN TM_0125-RELATED"/>
    <property type="match status" value="1"/>
</dbReference>
<feature type="non-terminal residue" evidence="8">
    <location>
        <position position="144"/>
    </location>
</feature>
<organism evidence="8 9">
    <name type="scientific">Streptomyces doebereineriae</name>
    <dbReference type="NCBI Taxonomy" id="3075528"/>
    <lineage>
        <taxon>Bacteria</taxon>
        <taxon>Bacillati</taxon>
        <taxon>Actinomycetota</taxon>
        <taxon>Actinomycetes</taxon>
        <taxon>Kitasatosporales</taxon>
        <taxon>Streptomycetaceae</taxon>
        <taxon>Streptomyces</taxon>
    </lineage>
</organism>
<dbReference type="Gene3D" id="1.10.3470.10">
    <property type="entry name" value="ABC transporter involved in vitamin B12 uptake, BtuC"/>
    <property type="match status" value="1"/>
</dbReference>
<evidence type="ECO:0000256" key="7">
    <source>
        <dbReference type="SAM" id="Phobius"/>
    </source>
</evidence>
<evidence type="ECO:0000256" key="1">
    <source>
        <dbReference type="ARBA" id="ARBA00004141"/>
    </source>
</evidence>
<evidence type="ECO:0000256" key="6">
    <source>
        <dbReference type="RuleBase" id="RU003943"/>
    </source>
</evidence>
<comment type="subcellular location">
    <subcellularLocation>
        <location evidence="6">Cell membrane</location>
        <topology evidence="6">Multi-pass membrane protein</topology>
    </subcellularLocation>
    <subcellularLocation>
        <location evidence="1">Membrane</location>
        <topology evidence="1">Multi-pass membrane protein</topology>
    </subcellularLocation>
</comment>